<dbReference type="AlphaFoldDB" id="A0A229WHS5"/>
<comment type="caution">
    <text evidence="3">The sequence shown here is derived from an EMBL/GenBank/DDBJ whole genome shotgun (WGS) entry which is preliminary data.</text>
</comment>
<sequence>MPKSTLDEQHLFMYHILNGVNDKTIDWDPVCKATSLNKKAAKLRWMRLKAKIEGALKEDETESADDIAAKSGNGNGNGNGNAEVKPEAAKAPGKAMPKMGVFKPRRSKNINTAESEIAPPSKKRRTSKRNRGDHADSDDANKGASEAIAEK</sequence>
<protein>
    <recommendedName>
        <fullName evidence="2">Myb-like DNA-binding domain-containing protein</fullName>
    </recommendedName>
</protein>
<gene>
    <name evidence="3" type="ORF">KXV57_006895</name>
</gene>
<accession>A0A229WHS5</accession>
<feature type="domain" description="Myb-like DNA-binding" evidence="2">
    <location>
        <begin position="7"/>
        <end position="53"/>
    </location>
</feature>
<evidence type="ECO:0000313" key="3">
    <source>
        <dbReference type="EMBL" id="KAH1903605.1"/>
    </source>
</evidence>
<evidence type="ECO:0000259" key="2">
    <source>
        <dbReference type="Pfam" id="PF22980"/>
    </source>
</evidence>
<dbReference type="EMBL" id="JAIBSC010000051">
    <property type="protein sequence ID" value="KAH1903605.1"/>
    <property type="molecule type" value="Genomic_DNA"/>
</dbReference>
<reference evidence="3" key="1">
    <citation type="submission" date="2021-08" db="EMBL/GenBank/DDBJ databases">
        <title>Global Aspergillus fumigatus from environmental and clinical sources.</title>
        <authorList>
            <person name="Barber A."/>
            <person name="Sae-Ong T."/>
        </authorList>
    </citation>
    <scope>NUCLEOTIDE SEQUENCE</scope>
    <source>
        <strain evidence="3">NRZ-2016-071</strain>
    </source>
</reference>
<dbReference type="InterPro" id="IPR054505">
    <property type="entry name" value="Myb_DNA-bind_8"/>
</dbReference>
<dbReference type="OMA" id="MYHILNG"/>
<dbReference type="Proteomes" id="UP000813423">
    <property type="component" value="Unassembled WGS sequence"/>
</dbReference>
<organism evidence="3 4">
    <name type="scientific">Aspergillus fumigatus</name>
    <name type="common">Neosartorya fumigata</name>
    <dbReference type="NCBI Taxonomy" id="746128"/>
    <lineage>
        <taxon>Eukaryota</taxon>
        <taxon>Fungi</taxon>
        <taxon>Dikarya</taxon>
        <taxon>Ascomycota</taxon>
        <taxon>Pezizomycotina</taxon>
        <taxon>Eurotiomycetes</taxon>
        <taxon>Eurotiomycetidae</taxon>
        <taxon>Eurotiales</taxon>
        <taxon>Aspergillaceae</taxon>
        <taxon>Aspergillus</taxon>
        <taxon>Aspergillus subgen. Fumigati</taxon>
    </lineage>
</organism>
<evidence type="ECO:0000256" key="1">
    <source>
        <dbReference type="SAM" id="MobiDB-lite"/>
    </source>
</evidence>
<feature type="compositionally biased region" description="Basic and acidic residues" evidence="1">
    <location>
        <begin position="130"/>
        <end position="141"/>
    </location>
</feature>
<evidence type="ECO:0000313" key="4">
    <source>
        <dbReference type="Proteomes" id="UP000813423"/>
    </source>
</evidence>
<name>A0A229WHS5_ASPFM</name>
<feature type="region of interest" description="Disordered" evidence="1">
    <location>
        <begin position="54"/>
        <end position="151"/>
    </location>
</feature>
<feature type="compositionally biased region" description="Low complexity" evidence="1">
    <location>
        <begin position="89"/>
        <end position="100"/>
    </location>
</feature>
<dbReference type="Pfam" id="PF22980">
    <property type="entry name" value="Myb_DNA-bind_8"/>
    <property type="match status" value="1"/>
</dbReference>
<proteinExistence type="predicted"/>